<evidence type="ECO:0000313" key="2">
    <source>
        <dbReference type="Proteomes" id="UP001431783"/>
    </source>
</evidence>
<sequence length="66" mass="7878">MKYLLLIIIFFPAGILSNILLSDMNFRILMYCLDIIRFEGNVSWGGFKACVHEERQKWKMYGWDKT</sequence>
<proteinExistence type="predicted"/>
<reference evidence="1 2" key="1">
    <citation type="submission" date="2023-03" db="EMBL/GenBank/DDBJ databases">
        <title>Genome insight into feeding habits of ladybird beetles.</title>
        <authorList>
            <person name="Li H.-S."/>
            <person name="Huang Y.-H."/>
            <person name="Pang H."/>
        </authorList>
    </citation>
    <scope>NUCLEOTIDE SEQUENCE [LARGE SCALE GENOMIC DNA]</scope>
    <source>
        <strain evidence="1">SYSU_2023b</strain>
        <tissue evidence="1">Whole body</tissue>
    </source>
</reference>
<dbReference type="EMBL" id="JARQZJ010000132">
    <property type="protein sequence ID" value="KAK9892031.1"/>
    <property type="molecule type" value="Genomic_DNA"/>
</dbReference>
<organism evidence="1 2">
    <name type="scientific">Henosepilachna vigintioctopunctata</name>
    <dbReference type="NCBI Taxonomy" id="420089"/>
    <lineage>
        <taxon>Eukaryota</taxon>
        <taxon>Metazoa</taxon>
        <taxon>Ecdysozoa</taxon>
        <taxon>Arthropoda</taxon>
        <taxon>Hexapoda</taxon>
        <taxon>Insecta</taxon>
        <taxon>Pterygota</taxon>
        <taxon>Neoptera</taxon>
        <taxon>Endopterygota</taxon>
        <taxon>Coleoptera</taxon>
        <taxon>Polyphaga</taxon>
        <taxon>Cucujiformia</taxon>
        <taxon>Coccinelloidea</taxon>
        <taxon>Coccinellidae</taxon>
        <taxon>Epilachninae</taxon>
        <taxon>Epilachnini</taxon>
        <taxon>Henosepilachna</taxon>
    </lineage>
</organism>
<keyword evidence="2" id="KW-1185">Reference proteome</keyword>
<protein>
    <submittedName>
        <fullName evidence="1">Uncharacterized protein</fullName>
    </submittedName>
</protein>
<dbReference type="Proteomes" id="UP001431783">
    <property type="component" value="Unassembled WGS sequence"/>
</dbReference>
<accession>A0AAW1V8J6</accession>
<dbReference type="AlphaFoldDB" id="A0AAW1V8J6"/>
<gene>
    <name evidence="1" type="ORF">WA026_018218</name>
</gene>
<name>A0AAW1V8J6_9CUCU</name>
<evidence type="ECO:0000313" key="1">
    <source>
        <dbReference type="EMBL" id="KAK9892031.1"/>
    </source>
</evidence>
<comment type="caution">
    <text evidence="1">The sequence shown here is derived from an EMBL/GenBank/DDBJ whole genome shotgun (WGS) entry which is preliminary data.</text>
</comment>